<sequence length="73" mass="7847">MSTRRDASELALETAWFKSSYSSDAGGSCVEIATLASAQIALRDSKHPEGPALTLPPSAFTAFVAHVRQERRP</sequence>
<evidence type="ECO:0000313" key="3">
    <source>
        <dbReference type="Proteomes" id="UP001223072"/>
    </source>
</evidence>
<evidence type="ECO:0000313" key="2">
    <source>
        <dbReference type="EMBL" id="MDQ0933844.1"/>
    </source>
</evidence>
<dbReference type="Proteomes" id="UP001223072">
    <property type="component" value="Unassembled WGS sequence"/>
</dbReference>
<evidence type="ECO:0000259" key="1">
    <source>
        <dbReference type="Pfam" id="PF04149"/>
    </source>
</evidence>
<dbReference type="EMBL" id="JAUSZS010000004">
    <property type="protein sequence ID" value="MDQ0933844.1"/>
    <property type="molecule type" value="Genomic_DNA"/>
</dbReference>
<comment type="caution">
    <text evidence="2">The sequence shown here is derived from an EMBL/GenBank/DDBJ whole genome shotgun (WGS) entry which is preliminary data.</text>
</comment>
<dbReference type="Pfam" id="PF04149">
    <property type="entry name" value="DUF397"/>
    <property type="match status" value="1"/>
</dbReference>
<dbReference type="InterPro" id="IPR007278">
    <property type="entry name" value="DUF397"/>
</dbReference>
<accession>A0ABU0RPC1</accession>
<dbReference type="RefSeq" id="WP_307627556.1">
    <property type="nucleotide sequence ID" value="NZ_JAUSZS010000004.1"/>
</dbReference>
<keyword evidence="3" id="KW-1185">Reference proteome</keyword>
<name>A0ABU0RPC1_9ACTN</name>
<protein>
    <recommendedName>
        <fullName evidence="1">DUF397 domain-containing protein</fullName>
    </recommendedName>
</protein>
<reference evidence="2 3" key="1">
    <citation type="submission" date="2023-07" db="EMBL/GenBank/DDBJ databases">
        <title>Comparative genomics of wheat-associated soil bacteria to identify genetic determinants of phenazine resistance.</title>
        <authorList>
            <person name="Mouncey N."/>
        </authorList>
    </citation>
    <scope>NUCLEOTIDE SEQUENCE [LARGE SCALE GENOMIC DNA]</scope>
    <source>
        <strain evidence="2 3">W2I16</strain>
    </source>
</reference>
<proteinExistence type="predicted"/>
<feature type="domain" description="DUF397" evidence="1">
    <location>
        <begin position="15"/>
        <end position="68"/>
    </location>
</feature>
<gene>
    <name evidence="2" type="ORF">QFZ49_003784</name>
</gene>
<organism evidence="2 3">
    <name type="scientific">Streptomyces turgidiscabies</name>
    <dbReference type="NCBI Taxonomy" id="85558"/>
    <lineage>
        <taxon>Bacteria</taxon>
        <taxon>Bacillati</taxon>
        <taxon>Actinomycetota</taxon>
        <taxon>Actinomycetes</taxon>
        <taxon>Kitasatosporales</taxon>
        <taxon>Streptomycetaceae</taxon>
        <taxon>Streptomyces</taxon>
    </lineage>
</organism>